<dbReference type="RefSeq" id="WP_184867155.1">
    <property type="nucleotide sequence ID" value="NZ_BAAAWY010000015.1"/>
</dbReference>
<name>A0A7W9NJ73_9PSEU</name>
<evidence type="ECO:0000256" key="1">
    <source>
        <dbReference type="SAM" id="MobiDB-lite"/>
    </source>
</evidence>
<dbReference type="SUPFAM" id="SSF55729">
    <property type="entry name" value="Acyl-CoA N-acyltransferases (Nat)"/>
    <property type="match status" value="1"/>
</dbReference>
<dbReference type="InterPro" id="IPR000182">
    <property type="entry name" value="GNAT_dom"/>
</dbReference>
<evidence type="ECO:0000313" key="3">
    <source>
        <dbReference type="EMBL" id="MBB5895357.1"/>
    </source>
</evidence>
<dbReference type="GO" id="GO:0005840">
    <property type="term" value="C:ribosome"/>
    <property type="evidence" value="ECO:0007669"/>
    <property type="project" value="UniProtKB-KW"/>
</dbReference>
<gene>
    <name evidence="3" type="ORF">BJ998_006553</name>
</gene>
<keyword evidence="3" id="KW-0689">Ribosomal protein</keyword>
<feature type="region of interest" description="Disordered" evidence="1">
    <location>
        <begin position="217"/>
        <end position="252"/>
    </location>
</feature>
<dbReference type="Pfam" id="PF00583">
    <property type="entry name" value="Acetyltransf_1"/>
    <property type="match status" value="1"/>
</dbReference>
<dbReference type="PROSITE" id="PS51186">
    <property type="entry name" value="GNAT"/>
    <property type="match status" value="1"/>
</dbReference>
<dbReference type="EMBL" id="JACHIR010000001">
    <property type="protein sequence ID" value="MBB5895357.1"/>
    <property type="molecule type" value="Genomic_DNA"/>
</dbReference>
<dbReference type="InterPro" id="IPR016181">
    <property type="entry name" value="Acyl_CoA_acyltransferase"/>
</dbReference>
<dbReference type="Gene3D" id="3.40.630.30">
    <property type="match status" value="1"/>
</dbReference>
<dbReference type="GO" id="GO:0016747">
    <property type="term" value="F:acyltransferase activity, transferring groups other than amino-acyl groups"/>
    <property type="evidence" value="ECO:0007669"/>
    <property type="project" value="InterPro"/>
</dbReference>
<accession>A0A7W9NJ73</accession>
<evidence type="ECO:0000259" key="2">
    <source>
        <dbReference type="PROSITE" id="PS51186"/>
    </source>
</evidence>
<dbReference type="CDD" id="cd04301">
    <property type="entry name" value="NAT_SF"/>
    <property type="match status" value="1"/>
</dbReference>
<organism evidence="3 4">
    <name type="scientific">Kutzneria kofuensis</name>
    <dbReference type="NCBI Taxonomy" id="103725"/>
    <lineage>
        <taxon>Bacteria</taxon>
        <taxon>Bacillati</taxon>
        <taxon>Actinomycetota</taxon>
        <taxon>Actinomycetes</taxon>
        <taxon>Pseudonocardiales</taxon>
        <taxon>Pseudonocardiaceae</taxon>
        <taxon>Kutzneria</taxon>
    </lineage>
</organism>
<reference evidence="3 4" key="1">
    <citation type="submission" date="2020-08" db="EMBL/GenBank/DDBJ databases">
        <title>Sequencing the genomes of 1000 actinobacteria strains.</title>
        <authorList>
            <person name="Klenk H.-P."/>
        </authorList>
    </citation>
    <scope>NUCLEOTIDE SEQUENCE [LARGE SCALE GENOMIC DNA]</scope>
    <source>
        <strain evidence="3 4">DSM 43851</strain>
    </source>
</reference>
<keyword evidence="3" id="KW-0687">Ribonucleoprotein</keyword>
<evidence type="ECO:0000313" key="4">
    <source>
        <dbReference type="Proteomes" id="UP000585638"/>
    </source>
</evidence>
<feature type="domain" description="N-acetyltransferase" evidence="2">
    <location>
        <begin position="114"/>
        <end position="252"/>
    </location>
</feature>
<feature type="compositionally biased region" description="Basic and acidic residues" evidence="1">
    <location>
        <begin position="240"/>
        <end position="252"/>
    </location>
</feature>
<protein>
    <submittedName>
        <fullName evidence="3">Ribosomal protein S18 acetylase RimI-like enzyme</fullName>
    </submittedName>
</protein>
<keyword evidence="4" id="KW-1185">Reference proteome</keyword>
<dbReference type="Proteomes" id="UP000585638">
    <property type="component" value="Unassembled WGS sequence"/>
</dbReference>
<sequence>MRREAERVEAAFVTECLSEGITLRRLAGGVVAEAPDDPGHFWTRAFGFDRQLTDDELLAILDFHQGVGELQLAPWALPPSWEEIREANGLVETQPWVKLGCEIGEVRHSDDTAFSITEIGPGRAGDWAAVIASGFGIAAHLVKVLTRSVGRPDARHFVAWDGAQAVGAACLYRQGDLGYLTTAATLASHRNRGIQSALITRRAKEAAADGCRNLVAETGKPAPGRKNSSFGNLTRAGLRPLHERRSFQSDSR</sequence>
<dbReference type="AlphaFoldDB" id="A0A7W9NJ73"/>
<proteinExistence type="predicted"/>
<comment type="caution">
    <text evidence="3">The sequence shown here is derived from an EMBL/GenBank/DDBJ whole genome shotgun (WGS) entry which is preliminary data.</text>
</comment>